<evidence type="ECO:0000313" key="2">
    <source>
        <dbReference type="Proteomes" id="UP001329430"/>
    </source>
</evidence>
<dbReference type="AlphaFoldDB" id="A0AAN7V885"/>
<dbReference type="EMBL" id="JAVRBK010000006">
    <property type="protein sequence ID" value="KAK5642043.1"/>
    <property type="molecule type" value="Genomic_DNA"/>
</dbReference>
<proteinExistence type="predicted"/>
<accession>A0AAN7V885</accession>
<evidence type="ECO:0000313" key="1">
    <source>
        <dbReference type="EMBL" id="KAK5642043.1"/>
    </source>
</evidence>
<name>A0AAN7V885_9COLE</name>
<gene>
    <name evidence="1" type="ORF">RI129_008210</name>
</gene>
<protein>
    <submittedName>
        <fullName evidence="1">Uncharacterized protein</fullName>
    </submittedName>
</protein>
<organism evidence="1 2">
    <name type="scientific">Pyrocoelia pectoralis</name>
    <dbReference type="NCBI Taxonomy" id="417401"/>
    <lineage>
        <taxon>Eukaryota</taxon>
        <taxon>Metazoa</taxon>
        <taxon>Ecdysozoa</taxon>
        <taxon>Arthropoda</taxon>
        <taxon>Hexapoda</taxon>
        <taxon>Insecta</taxon>
        <taxon>Pterygota</taxon>
        <taxon>Neoptera</taxon>
        <taxon>Endopterygota</taxon>
        <taxon>Coleoptera</taxon>
        <taxon>Polyphaga</taxon>
        <taxon>Elateriformia</taxon>
        <taxon>Elateroidea</taxon>
        <taxon>Lampyridae</taxon>
        <taxon>Lampyrinae</taxon>
        <taxon>Pyrocoelia</taxon>
    </lineage>
</organism>
<reference evidence="1 2" key="1">
    <citation type="journal article" date="2024" name="Insects">
        <title>An Improved Chromosome-Level Genome Assembly of the Firefly Pyrocoelia pectoralis.</title>
        <authorList>
            <person name="Fu X."/>
            <person name="Meyer-Rochow V.B."/>
            <person name="Ballantyne L."/>
            <person name="Zhu X."/>
        </authorList>
    </citation>
    <scope>NUCLEOTIDE SEQUENCE [LARGE SCALE GENOMIC DNA]</scope>
    <source>
        <strain evidence="1">XCY_ONT2</strain>
    </source>
</reference>
<sequence length="185" mass="21678">MLRSIAKLSKLRKLAIDVPNINDTKCILDICKICANLISLKISSQQDLDVYTCLRYLRMLKDFRYQQAYLPLQAILKSLVSHEAYNLERVVLKCDRTDMFSYDIFEEFLISNPQLKLLYIRISEYSKADLEPISRYLNKFKLKQQIFIITNSDSDCLHLVPVSYMLEMVQFNTSIGVIDIFNSFH</sequence>
<dbReference type="SUPFAM" id="SSF52047">
    <property type="entry name" value="RNI-like"/>
    <property type="match status" value="1"/>
</dbReference>
<keyword evidence="2" id="KW-1185">Reference proteome</keyword>
<dbReference type="Proteomes" id="UP001329430">
    <property type="component" value="Chromosome 6"/>
</dbReference>
<comment type="caution">
    <text evidence="1">The sequence shown here is derived from an EMBL/GenBank/DDBJ whole genome shotgun (WGS) entry which is preliminary data.</text>
</comment>